<comment type="miscellaneous">
    <text evidence="5">There are 2 substrate-binding sites: the catalytic A site, and the non-catalytic B site that may play a role in the transfer of substrate or product between the active site and the solvent. Alternatively, the B site may bind allosteric effectors.</text>
</comment>
<organism evidence="9 10">
    <name type="scientific">Thioalkalivibrio paradoxus ARh 1</name>
    <dbReference type="NCBI Taxonomy" id="713585"/>
    <lineage>
        <taxon>Bacteria</taxon>
        <taxon>Pseudomonadati</taxon>
        <taxon>Pseudomonadota</taxon>
        <taxon>Gammaproteobacteria</taxon>
        <taxon>Chromatiales</taxon>
        <taxon>Ectothiorhodospiraceae</taxon>
        <taxon>Thioalkalivibrio</taxon>
    </lineage>
</organism>
<dbReference type="RefSeq" id="WP_006747492.1">
    <property type="nucleotide sequence ID" value="NZ_CP007029.1"/>
</dbReference>
<dbReference type="InterPro" id="IPR018951">
    <property type="entry name" value="Fumarase_C_C"/>
</dbReference>
<protein>
    <recommendedName>
        <fullName evidence="5">Fumarate hydratase class II</fullName>
        <shortName evidence="5">Fumarase C</shortName>
        <ecNumber evidence="5">4.2.1.2</ecNumber>
    </recommendedName>
    <alternativeName>
        <fullName evidence="5">Aerobic fumarase</fullName>
    </alternativeName>
    <alternativeName>
        <fullName evidence="5">Iron-independent fumarase</fullName>
    </alternativeName>
</protein>
<feature type="site" description="Important for catalytic activity" evidence="5">
    <location>
        <position position="327"/>
    </location>
</feature>
<feature type="domain" description="Fumarate lyase N-terminal" evidence="7">
    <location>
        <begin position="15"/>
        <end position="338"/>
    </location>
</feature>
<dbReference type="CDD" id="cd01362">
    <property type="entry name" value="Fumarase_classII"/>
    <property type="match status" value="1"/>
</dbReference>
<evidence type="ECO:0000259" key="7">
    <source>
        <dbReference type="Pfam" id="PF00206"/>
    </source>
</evidence>
<feature type="region of interest" description="Disordered" evidence="6">
    <location>
        <begin position="1"/>
        <end position="26"/>
    </location>
</feature>
<accession>W0DI95</accession>
<dbReference type="InterPro" id="IPR022761">
    <property type="entry name" value="Fumarate_lyase_N"/>
</dbReference>
<dbReference type="Pfam" id="PF10415">
    <property type="entry name" value="FumaraseC_C"/>
    <property type="match status" value="1"/>
</dbReference>
<feature type="binding site" evidence="5">
    <location>
        <begin position="320"/>
        <end position="322"/>
    </location>
    <ligand>
        <name>substrate</name>
    </ligand>
</feature>
<dbReference type="HOGENOM" id="CLU_021594_4_1_6"/>
<comment type="catalytic activity">
    <reaction evidence="5">
        <text>(S)-malate = fumarate + H2O</text>
        <dbReference type="Rhea" id="RHEA:12460"/>
        <dbReference type="ChEBI" id="CHEBI:15377"/>
        <dbReference type="ChEBI" id="CHEBI:15589"/>
        <dbReference type="ChEBI" id="CHEBI:29806"/>
        <dbReference type="EC" id="4.2.1.2"/>
    </reaction>
</comment>
<feature type="binding site" description="in site B" evidence="5">
    <location>
        <begin position="125"/>
        <end position="128"/>
    </location>
    <ligand>
        <name>substrate</name>
    </ligand>
</feature>
<dbReference type="UniPathway" id="UPA00223">
    <property type="reaction ID" value="UER01007"/>
</dbReference>
<comment type="subcellular location">
    <subcellularLocation>
        <location evidence="5">Cytoplasm</location>
    </subcellularLocation>
</comment>
<dbReference type="HAMAP" id="MF_00743">
    <property type="entry name" value="FumaraseC"/>
    <property type="match status" value="1"/>
</dbReference>
<dbReference type="SUPFAM" id="SSF48557">
    <property type="entry name" value="L-aspartase-like"/>
    <property type="match status" value="1"/>
</dbReference>
<dbReference type="Proteomes" id="UP000005289">
    <property type="component" value="Chromosome"/>
</dbReference>
<keyword evidence="2 5" id="KW-0963">Cytoplasm</keyword>
<feature type="active site" description="Proton donor/acceptor" evidence="5">
    <location>
        <position position="184"/>
    </location>
</feature>
<comment type="similarity">
    <text evidence="1 5">Belongs to the class-II fumarase/aspartase family. Fumarase subfamily.</text>
</comment>
<feature type="active site" evidence="5">
    <location>
        <position position="314"/>
    </location>
</feature>
<dbReference type="GO" id="GO:0006106">
    <property type="term" value="P:fumarate metabolic process"/>
    <property type="evidence" value="ECO:0007669"/>
    <property type="project" value="InterPro"/>
</dbReference>
<dbReference type="InterPro" id="IPR020557">
    <property type="entry name" value="Fumarate_lyase_CS"/>
</dbReference>
<dbReference type="GO" id="GO:0006099">
    <property type="term" value="P:tricarboxylic acid cycle"/>
    <property type="evidence" value="ECO:0007669"/>
    <property type="project" value="UniProtKB-UniRule"/>
</dbReference>
<evidence type="ECO:0000259" key="8">
    <source>
        <dbReference type="Pfam" id="PF10415"/>
    </source>
</evidence>
<dbReference type="GO" id="GO:0004333">
    <property type="term" value="F:fumarate hydratase activity"/>
    <property type="evidence" value="ECO:0007669"/>
    <property type="project" value="UniProtKB-UniRule"/>
</dbReference>
<feature type="binding site" evidence="5">
    <location>
        <begin position="135"/>
        <end position="137"/>
    </location>
    <ligand>
        <name>substrate</name>
    </ligand>
</feature>
<dbReference type="EC" id="4.2.1.2" evidence="5"/>
<evidence type="ECO:0000256" key="6">
    <source>
        <dbReference type="SAM" id="MobiDB-lite"/>
    </source>
</evidence>
<feature type="domain" description="Fumarase C C-terminal" evidence="8">
    <location>
        <begin position="404"/>
        <end position="456"/>
    </location>
</feature>
<dbReference type="STRING" id="713585.THITH_08810"/>
<dbReference type="OrthoDB" id="9802809at2"/>
<keyword evidence="4 5" id="KW-0456">Lyase</keyword>
<dbReference type="InterPro" id="IPR008948">
    <property type="entry name" value="L-Aspartase-like"/>
</dbReference>
<comment type="function">
    <text evidence="5">Involved in the TCA cycle. Catalyzes the stereospecific interconversion of fumarate to L-malate.</text>
</comment>
<name>W0DI95_9GAMM</name>
<dbReference type="Gene3D" id="1.20.200.10">
    <property type="entry name" value="Fumarase/aspartase (Central domain)"/>
    <property type="match status" value="1"/>
</dbReference>
<evidence type="ECO:0000313" key="10">
    <source>
        <dbReference type="Proteomes" id="UP000005289"/>
    </source>
</evidence>
<keyword evidence="3 5" id="KW-0816">Tricarboxylic acid cycle</keyword>
<dbReference type="AlphaFoldDB" id="W0DI95"/>
<dbReference type="PANTHER" id="PTHR11444:SF22">
    <property type="entry name" value="FUMARATE HYDRATASE CLASS II"/>
    <property type="match status" value="1"/>
</dbReference>
<evidence type="ECO:0000256" key="3">
    <source>
        <dbReference type="ARBA" id="ARBA00022532"/>
    </source>
</evidence>
<feature type="binding site" evidence="5">
    <location>
        <position position="315"/>
    </location>
    <ligand>
        <name>substrate</name>
    </ligand>
</feature>
<reference evidence="9 10" key="1">
    <citation type="submission" date="2013-12" db="EMBL/GenBank/DDBJ databases">
        <authorList>
            <consortium name="DOE Joint Genome Institute"/>
            <person name="Muyzer G."/>
            <person name="Huntemann M."/>
            <person name="Han J."/>
            <person name="Chen A."/>
            <person name="Kyrpides N."/>
            <person name="Mavromatis K."/>
            <person name="Markowitz V."/>
            <person name="Palaniappan K."/>
            <person name="Ivanova N."/>
            <person name="Schaumberg A."/>
            <person name="Pati A."/>
            <person name="Liolios K."/>
            <person name="Nordberg H.P."/>
            <person name="Cantor M.N."/>
            <person name="Hua S.X."/>
            <person name="Woyke T."/>
        </authorList>
    </citation>
    <scope>NUCLEOTIDE SEQUENCE [LARGE SCALE GENOMIC DNA]</scope>
    <source>
        <strain evidence="9 10">ARh 1</strain>
    </source>
</reference>
<keyword evidence="10" id="KW-1185">Reference proteome</keyword>
<dbReference type="Pfam" id="PF00206">
    <property type="entry name" value="Lyase_1"/>
    <property type="match status" value="1"/>
</dbReference>
<gene>
    <name evidence="5" type="primary">fumC</name>
    <name evidence="9" type="ORF">THITH_08810</name>
</gene>
<dbReference type="PROSITE" id="PS00163">
    <property type="entry name" value="FUMARATE_LYASES"/>
    <property type="match status" value="1"/>
</dbReference>
<dbReference type="Gene3D" id="1.10.40.30">
    <property type="entry name" value="Fumarase/aspartase (C-terminal domain)"/>
    <property type="match status" value="1"/>
</dbReference>
<feature type="binding site" evidence="5">
    <location>
        <begin position="101"/>
        <end position="103"/>
    </location>
    <ligand>
        <name>substrate</name>
    </ligand>
</feature>
<dbReference type="InterPro" id="IPR005677">
    <property type="entry name" value="Fum_hydII"/>
</dbReference>
<dbReference type="EMBL" id="CP007029">
    <property type="protein sequence ID" value="AHE98344.1"/>
    <property type="molecule type" value="Genomic_DNA"/>
</dbReference>
<dbReference type="PRINTS" id="PR00149">
    <property type="entry name" value="FUMRATELYASE"/>
</dbReference>
<evidence type="ECO:0000256" key="1">
    <source>
        <dbReference type="ARBA" id="ARBA00009084"/>
    </source>
</evidence>
<comment type="pathway">
    <text evidence="5">Carbohydrate metabolism; tricarboxylic acid cycle; (S)-malate from fumarate: step 1/1.</text>
</comment>
<evidence type="ECO:0000256" key="2">
    <source>
        <dbReference type="ARBA" id="ARBA00022490"/>
    </source>
</evidence>
<dbReference type="FunFam" id="1.20.200.10:FF:000001">
    <property type="entry name" value="Fumarate hydratase, mitochondrial"/>
    <property type="match status" value="1"/>
</dbReference>
<dbReference type="InterPro" id="IPR000362">
    <property type="entry name" value="Fumarate_lyase_fam"/>
</dbReference>
<dbReference type="KEGG" id="tti:THITH_08810"/>
<feature type="binding site" evidence="5">
    <location>
        <position position="183"/>
    </location>
    <ligand>
        <name>substrate</name>
    </ligand>
</feature>
<proteinExistence type="inferred from homology"/>
<dbReference type="InterPro" id="IPR024083">
    <property type="entry name" value="Fumarase/histidase_N"/>
</dbReference>
<evidence type="ECO:0000313" key="9">
    <source>
        <dbReference type="EMBL" id="AHE98344.1"/>
    </source>
</evidence>
<dbReference type="FunFam" id="1.10.275.10:FF:000001">
    <property type="entry name" value="Fumarate hydratase, mitochondrial"/>
    <property type="match status" value="1"/>
</dbReference>
<dbReference type="Gene3D" id="1.10.275.10">
    <property type="entry name" value="Fumarase/aspartase (N-terminal domain)"/>
    <property type="match status" value="1"/>
</dbReference>
<comment type="subunit">
    <text evidence="5">Homotetramer.</text>
</comment>
<dbReference type="PANTHER" id="PTHR11444">
    <property type="entry name" value="ASPARTATEAMMONIA/ARGININOSUCCINATE/ADENYLOSUCCINATE LYASE"/>
    <property type="match status" value="1"/>
</dbReference>
<sequence>MSSQPETRTEQDSMGQVKIPADAPWGAQTQRAVDNFRIARRPLPKPFIRALAQIKAACAEVNLELSLLAPDQAAAIVNAADAIALGQHPDAFPVDVYQTGSGTSTNMNMNEVIAHLAAAAGTSVHPNDQVNRGQSSNDVIPTAIHVAAALEIEHRLRPALRHLIATIAKRERELAGVVKTGRTHLMDAMPLRMEQELSGWRTQLELAEARVQDAERRVCRLAIGATAVGTGINAPENFGEQVAKRLAQRLELPFVRQPNGFAALSSQDTAAELSGQLRGLATTLLKIANDLRWMNSGPLAGLGEIALPALQPGSSIMPGKVNPVIPEAVMMACVQVTGLDAAVSLAAQSGNFQLNVMLPLIADNLLTQIELLADAMEHLADRAIAGFTVNRERLEQALARNPILVTALNAEIGYEAGARIAKMAYASGRPILDVAAEETGIDRDRLARLLDPVVLTGAR</sequence>
<evidence type="ECO:0000256" key="5">
    <source>
        <dbReference type="HAMAP-Rule" id="MF_00743"/>
    </source>
</evidence>
<dbReference type="PRINTS" id="PR00145">
    <property type="entry name" value="ARGSUCLYASE"/>
</dbReference>
<dbReference type="GO" id="GO:0005737">
    <property type="term" value="C:cytoplasm"/>
    <property type="evidence" value="ECO:0007669"/>
    <property type="project" value="UniProtKB-SubCell"/>
</dbReference>
<evidence type="ECO:0000256" key="4">
    <source>
        <dbReference type="ARBA" id="ARBA00023239"/>
    </source>
</evidence>